<keyword evidence="1" id="KW-0175">Coiled coil</keyword>
<feature type="region of interest" description="Disordered" evidence="2">
    <location>
        <begin position="273"/>
        <end position="336"/>
    </location>
</feature>
<dbReference type="EMBL" id="CAIIXF020000005">
    <property type="protein sequence ID" value="CAH1783295.1"/>
    <property type="molecule type" value="Genomic_DNA"/>
</dbReference>
<feature type="coiled-coil region" evidence="1">
    <location>
        <begin position="651"/>
        <end position="678"/>
    </location>
</feature>
<evidence type="ECO:0008006" key="5">
    <source>
        <dbReference type="Google" id="ProtNLM"/>
    </source>
</evidence>
<proteinExistence type="predicted"/>
<protein>
    <recommendedName>
        <fullName evidence="5">HAUS augmin-like complex subunit 8</fullName>
    </recommendedName>
</protein>
<dbReference type="PANTHER" id="PTHR31807">
    <property type="entry name" value="AUGMIN FAMILY MEMBER"/>
    <property type="match status" value="1"/>
</dbReference>
<dbReference type="GO" id="GO:0005813">
    <property type="term" value="C:centrosome"/>
    <property type="evidence" value="ECO:0007669"/>
    <property type="project" value="TreeGrafter"/>
</dbReference>
<feature type="compositionally biased region" description="Polar residues" evidence="2">
    <location>
        <begin position="65"/>
        <end position="84"/>
    </location>
</feature>
<dbReference type="Proteomes" id="UP000749559">
    <property type="component" value="Unassembled WGS sequence"/>
</dbReference>
<sequence>MASKRSLYKPAPEQSGGNHSHRRPLAQGRLISNISNNGESILSNTHDSGAMDLTTYSTKGHDVSLTMQHSPFDNSSHNAQSPRQRLTRLISGDSAIGDQTATPRRNSPSVTQPYSPRKEDPTHSLEVSDLENELSYSQMKSRLSKSHSPANVMVVDASRRTISPDKSEVDIVTGYEHSPVKVVCHTPGVVQSTESSLRNSGSVQAASTVAVDHPPSSIILSGTDITDPSLKKPPDRFKSPMVVRESTIAGSSNVDPSSLSKSVNVAHTNDKLEETTLQHRQPQQPKRIIGDGKKLSPTENQESVTGYTSHRPKIMSKTMDTSHDKKKRRKMKGTVIPSRFKQSAETVKIAGTSKMTDKSSLELTTNLRASRLDSSGPKRPGSARKKPAASEFHATPMVRGSSQVGGKTSTPTANVSLFPGQDVSAIVPDNLSLLPNTSQDISHIERPASHKKVASKTLARTKQRDISQSRPREAIESHSQGTPKKSAPKGASMEVVQQHLDVTYARYLQMLYLDSKAKKVFQEQEKEVMAQLYALWEEVEALRRKDTSLDIELTKLKHSNALDEQLEIQQSGLGPVTATIPKLRQEYGTLAQALDTTRHQIPLRGIQVPDNEEAFDEMLLSSLNESEQLLGELSVMHREKQPKVTTFANTLSALQKSVEEEDKELKRLTELLSAAKTLSTRESSLKIQHFQNEI</sequence>
<dbReference type="GO" id="GO:0005880">
    <property type="term" value="C:nuclear microtubule"/>
    <property type="evidence" value="ECO:0007669"/>
    <property type="project" value="TreeGrafter"/>
</dbReference>
<dbReference type="GO" id="GO:0008017">
    <property type="term" value="F:microtubule binding"/>
    <property type="evidence" value="ECO:0007669"/>
    <property type="project" value="TreeGrafter"/>
</dbReference>
<feature type="compositionally biased region" description="Basic and acidic residues" evidence="2">
    <location>
        <begin position="462"/>
        <end position="476"/>
    </location>
</feature>
<evidence type="ECO:0000256" key="1">
    <source>
        <dbReference type="SAM" id="Coils"/>
    </source>
</evidence>
<feature type="compositionally biased region" description="Polar residues" evidence="2">
    <location>
        <begin position="400"/>
        <end position="409"/>
    </location>
</feature>
<evidence type="ECO:0000256" key="2">
    <source>
        <dbReference type="SAM" id="MobiDB-lite"/>
    </source>
</evidence>
<feature type="compositionally biased region" description="Polar residues" evidence="2">
    <location>
        <begin position="97"/>
        <end position="114"/>
    </location>
</feature>
<reference evidence="3" key="1">
    <citation type="submission" date="2022-03" db="EMBL/GenBank/DDBJ databases">
        <authorList>
            <person name="Martin C."/>
        </authorList>
    </citation>
    <scope>NUCLEOTIDE SEQUENCE</scope>
</reference>
<evidence type="ECO:0000313" key="3">
    <source>
        <dbReference type="EMBL" id="CAH1783295.1"/>
    </source>
</evidence>
<dbReference type="GO" id="GO:0005737">
    <property type="term" value="C:cytoplasm"/>
    <property type="evidence" value="ECO:0007669"/>
    <property type="project" value="TreeGrafter"/>
</dbReference>
<dbReference type="GO" id="GO:0007098">
    <property type="term" value="P:centrosome cycle"/>
    <property type="evidence" value="ECO:0007669"/>
    <property type="project" value="TreeGrafter"/>
</dbReference>
<evidence type="ECO:0000313" key="4">
    <source>
        <dbReference type="Proteomes" id="UP000749559"/>
    </source>
</evidence>
<comment type="caution">
    <text evidence="3">The sequence shown here is derived from an EMBL/GenBank/DDBJ whole genome shotgun (WGS) entry which is preliminary data.</text>
</comment>
<name>A0A8S4NRJ1_OWEFU</name>
<feature type="compositionally biased region" description="Polar residues" evidence="2">
    <location>
        <begin position="297"/>
        <end position="308"/>
    </location>
</feature>
<feature type="region of interest" description="Disordered" evidence="2">
    <location>
        <begin position="353"/>
        <end position="409"/>
    </location>
</feature>
<accession>A0A8S4NRJ1</accession>
<dbReference type="PANTHER" id="PTHR31807:SF37">
    <property type="entry name" value="HAUS AUGMIN-LIKE COMPLEX SUBUNIT 8"/>
    <property type="match status" value="1"/>
</dbReference>
<dbReference type="GO" id="GO:0051225">
    <property type="term" value="P:spindle assembly"/>
    <property type="evidence" value="ECO:0007669"/>
    <property type="project" value="TreeGrafter"/>
</dbReference>
<organism evidence="3 4">
    <name type="scientific">Owenia fusiformis</name>
    <name type="common">Polychaete worm</name>
    <dbReference type="NCBI Taxonomy" id="6347"/>
    <lineage>
        <taxon>Eukaryota</taxon>
        <taxon>Metazoa</taxon>
        <taxon>Spiralia</taxon>
        <taxon>Lophotrochozoa</taxon>
        <taxon>Annelida</taxon>
        <taxon>Polychaeta</taxon>
        <taxon>Sedentaria</taxon>
        <taxon>Canalipalpata</taxon>
        <taxon>Sabellida</taxon>
        <taxon>Oweniida</taxon>
        <taxon>Oweniidae</taxon>
        <taxon>Owenia</taxon>
    </lineage>
</organism>
<feature type="region of interest" description="Disordered" evidence="2">
    <location>
        <begin position="439"/>
        <end position="492"/>
    </location>
</feature>
<gene>
    <name evidence="3" type="ORF">OFUS_LOCUS9644</name>
</gene>
<dbReference type="OrthoDB" id="10050218at2759"/>
<feature type="compositionally biased region" description="Polar residues" evidence="2">
    <location>
        <begin position="30"/>
        <end position="47"/>
    </location>
</feature>
<feature type="region of interest" description="Disordered" evidence="2">
    <location>
        <begin position="1"/>
        <end position="129"/>
    </location>
</feature>
<dbReference type="AlphaFoldDB" id="A0A8S4NRJ1"/>
<keyword evidence="4" id="KW-1185">Reference proteome</keyword>